<feature type="compositionally biased region" description="Low complexity" evidence="6">
    <location>
        <begin position="27"/>
        <end position="37"/>
    </location>
</feature>
<feature type="domain" description="SANT" evidence="9">
    <location>
        <begin position="336"/>
        <end position="387"/>
    </location>
</feature>
<keyword evidence="5" id="KW-0175">Coiled coil</keyword>
<evidence type="ECO:0000256" key="4">
    <source>
        <dbReference type="ARBA" id="ARBA00023242"/>
    </source>
</evidence>
<reference evidence="11" key="1">
    <citation type="submission" date="2015-02" db="EMBL/GenBank/DDBJ databases">
        <authorList>
            <person name="Gon?alves P."/>
        </authorList>
    </citation>
    <scope>NUCLEOTIDE SEQUENCE [LARGE SCALE GENOMIC DNA]</scope>
</reference>
<dbReference type="CDD" id="cd00167">
    <property type="entry name" value="SANT"/>
    <property type="match status" value="1"/>
</dbReference>
<dbReference type="EMBL" id="CENE01000008">
    <property type="protein sequence ID" value="CEQ40660.1"/>
    <property type="molecule type" value="Genomic_DNA"/>
</dbReference>
<dbReference type="PROSITE" id="PS50934">
    <property type="entry name" value="SWIRM"/>
    <property type="match status" value="1"/>
</dbReference>
<organism evidence="10 11">
    <name type="scientific">Sporidiobolus salmonicolor</name>
    <name type="common">Yeast-like fungus</name>
    <name type="synonym">Sporobolomyces salmonicolor</name>
    <dbReference type="NCBI Taxonomy" id="5005"/>
    <lineage>
        <taxon>Eukaryota</taxon>
        <taxon>Fungi</taxon>
        <taxon>Dikarya</taxon>
        <taxon>Basidiomycota</taxon>
        <taxon>Pucciniomycotina</taxon>
        <taxon>Microbotryomycetes</taxon>
        <taxon>Sporidiobolales</taxon>
        <taxon>Sporidiobolaceae</taxon>
        <taxon>Sporobolomyces</taxon>
    </lineage>
</organism>
<dbReference type="Pfam" id="PF00249">
    <property type="entry name" value="Myb_DNA-binding"/>
    <property type="match status" value="1"/>
</dbReference>
<feature type="coiled-coil region" evidence="5">
    <location>
        <begin position="432"/>
        <end position="459"/>
    </location>
</feature>
<feature type="region of interest" description="Disordered" evidence="6">
    <location>
        <begin position="618"/>
        <end position="646"/>
    </location>
</feature>
<dbReference type="FunFam" id="1.10.10.10:FF:000020">
    <property type="entry name" value="SWI/SNF complex subunit SMARCC2 isoform c"/>
    <property type="match status" value="1"/>
</dbReference>
<evidence type="ECO:0000313" key="10">
    <source>
        <dbReference type="EMBL" id="CEQ40660.1"/>
    </source>
</evidence>
<dbReference type="InterPro" id="IPR009057">
    <property type="entry name" value="Homeodomain-like_sf"/>
</dbReference>
<dbReference type="GO" id="GO:0003677">
    <property type="term" value="F:DNA binding"/>
    <property type="evidence" value="ECO:0007669"/>
    <property type="project" value="UniProtKB-KW"/>
</dbReference>
<keyword evidence="11" id="KW-1185">Reference proteome</keyword>
<evidence type="ECO:0000256" key="3">
    <source>
        <dbReference type="ARBA" id="ARBA00023163"/>
    </source>
</evidence>
<dbReference type="Gene3D" id="1.10.10.10">
    <property type="entry name" value="Winged helix-like DNA-binding domain superfamily/Winged helix DNA-binding domain"/>
    <property type="match status" value="1"/>
</dbReference>
<feature type="region of interest" description="Disordered" evidence="6">
    <location>
        <begin position="218"/>
        <end position="252"/>
    </location>
</feature>
<dbReference type="SUPFAM" id="SSF46689">
    <property type="entry name" value="Homeodomain-like"/>
    <property type="match status" value="2"/>
</dbReference>
<proteinExistence type="predicted"/>
<evidence type="ECO:0000256" key="5">
    <source>
        <dbReference type="SAM" id="Coils"/>
    </source>
</evidence>
<keyword evidence="1" id="KW-0805">Transcription regulation</keyword>
<evidence type="ECO:0000256" key="2">
    <source>
        <dbReference type="ARBA" id="ARBA00023125"/>
    </source>
</evidence>
<dbReference type="PROSITE" id="PS51293">
    <property type="entry name" value="SANT"/>
    <property type="match status" value="1"/>
</dbReference>
<evidence type="ECO:0000259" key="8">
    <source>
        <dbReference type="PROSITE" id="PS50934"/>
    </source>
</evidence>
<dbReference type="GO" id="GO:0006338">
    <property type="term" value="P:chromatin remodeling"/>
    <property type="evidence" value="ECO:0007669"/>
    <property type="project" value="UniProtKB-ARBA"/>
</dbReference>
<gene>
    <name evidence="10" type="primary">SPOSA6832_02299</name>
</gene>
<feature type="compositionally biased region" description="Basic and acidic residues" evidence="6">
    <location>
        <begin position="482"/>
        <end position="497"/>
    </location>
</feature>
<dbReference type="PROSITE" id="PS50090">
    <property type="entry name" value="MYB_LIKE"/>
    <property type="match status" value="1"/>
</dbReference>
<feature type="region of interest" description="Disordered" evidence="6">
    <location>
        <begin position="1"/>
        <end position="76"/>
    </location>
</feature>
<dbReference type="InterPro" id="IPR036388">
    <property type="entry name" value="WH-like_DNA-bd_sf"/>
</dbReference>
<evidence type="ECO:0000256" key="6">
    <source>
        <dbReference type="SAM" id="MobiDB-lite"/>
    </source>
</evidence>
<dbReference type="Proteomes" id="UP000243876">
    <property type="component" value="Unassembled WGS sequence"/>
</dbReference>
<dbReference type="SMART" id="SM00717">
    <property type="entry name" value="SANT"/>
    <property type="match status" value="1"/>
</dbReference>
<evidence type="ECO:0000259" key="9">
    <source>
        <dbReference type="PROSITE" id="PS51293"/>
    </source>
</evidence>
<feature type="domain" description="Myb-like" evidence="7">
    <location>
        <begin position="340"/>
        <end position="383"/>
    </location>
</feature>
<feature type="non-terminal residue" evidence="10">
    <location>
        <position position="1"/>
    </location>
</feature>
<feature type="domain" description="SWIRM" evidence="8">
    <location>
        <begin position="100"/>
        <end position="197"/>
    </location>
</feature>
<dbReference type="InterPro" id="IPR032451">
    <property type="entry name" value="SMARCC_C"/>
</dbReference>
<dbReference type="OrthoDB" id="118550at2759"/>
<dbReference type="AlphaFoldDB" id="A0A0D6EM22"/>
<keyword evidence="3" id="KW-0804">Transcription</keyword>
<keyword evidence="4" id="KW-0539">Nucleus</keyword>
<dbReference type="PANTHER" id="PTHR12802:SF41">
    <property type="entry name" value="BRAHMA ASSOCIATED PROTEIN 155 KDA"/>
    <property type="match status" value="1"/>
</dbReference>
<protein>
    <submittedName>
        <fullName evidence="10">SPOSA6832_02299-mRNA-1:cds</fullName>
    </submittedName>
</protein>
<dbReference type="InterPro" id="IPR017884">
    <property type="entry name" value="SANT_dom"/>
</dbReference>
<dbReference type="InterPro" id="IPR001005">
    <property type="entry name" value="SANT/Myb"/>
</dbReference>
<keyword evidence="2" id="KW-0238">DNA-binding</keyword>
<dbReference type="Pfam" id="PF04433">
    <property type="entry name" value="SWIRM"/>
    <property type="match status" value="1"/>
</dbReference>
<evidence type="ECO:0000259" key="7">
    <source>
        <dbReference type="PROSITE" id="PS50090"/>
    </source>
</evidence>
<name>A0A0D6EM22_SPOSA</name>
<dbReference type="GO" id="GO:0016514">
    <property type="term" value="C:SWI/SNF complex"/>
    <property type="evidence" value="ECO:0007669"/>
    <property type="project" value="TreeGrafter"/>
</dbReference>
<dbReference type="FunFam" id="1.10.10.60:FF:000014">
    <property type="entry name" value="SWI/SNF complex subunit SMARCC2 isoform C"/>
    <property type="match status" value="1"/>
</dbReference>
<dbReference type="GO" id="GO:0045893">
    <property type="term" value="P:positive regulation of DNA-templated transcription"/>
    <property type="evidence" value="ECO:0007669"/>
    <property type="project" value="TreeGrafter"/>
</dbReference>
<dbReference type="GO" id="GO:0042393">
    <property type="term" value="F:histone binding"/>
    <property type="evidence" value="ECO:0007669"/>
    <property type="project" value="TreeGrafter"/>
</dbReference>
<evidence type="ECO:0000313" key="11">
    <source>
        <dbReference type="Proteomes" id="UP000243876"/>
    </source>
</evidence>
<feature type="region of interest" description="Disordered" evidence="6">
    <location>
        <begin position="470"/>
        <end position="505"/>
    </location>
</feature>
<dbReference type="Gene3D" id="1.10.10.60">
    <property type="entry name" value="Homeodomain-like"/>
    <property type="match status" value="1"/>
</dbReference>
<dbReference type="PANTHER" id="PTHR12802">
    <property type="entry name" value="SWI/SNF COMPLEX-RELATED"/>
    <property type="match status" value="1"/>
</dbReference>
<dbReference type="InterPro" id="IPR007526">
    <property type="entry name" value="SWIRM"/>
</dbReference>
<evidence type="ECO:0000256" key="1">
    <source>
        <dbReference type="ARBA" id="ARBA00023015"/>
    </source>
</evidence>
<dbReference type="Pfam" id="PF16495">
    <property type="entry name" value="SWIRM-assoc_1"/>
    <property type="match status" value="1"/>
</dbReference>
<sequence length="646" mass="69372">MELDSVPGSPNRKRSLEQGPSAGGDPSTSTSTSTSTSLPTDSNKRPRTAESGAAPEGDDYDEDAKQSTARSDLLANDEPATVAKRLTTARRYLATQTHPVVIPSYATWFSLSTIHAIEQRSLPEFFNGKNRSKTPSIYKDYRDFMVHTYRLNPSEYLTVTACRRNLAGDVCAIMRVHAFLEQWGLINYQIDADSRPSSLGPPFTGHFRILVDSPRGLAPLHPGTKPSPSTSSALRTDLIKTDPSRPSTADVRLDSETAASLAAQAGASVDAPPAPAAEPKPCYTCGTSTTSIRYSSLKSRGEIALCPACYSEGRFPSSLHSGDFVRVDTGDAYAHSEADPWTDQETLLLLEGLEMHQDDWDKVSEHVGTRTKEQCIVRFLKLPIEDRFLEGAAGGDGVGPIKYAKVPLDKTDNPVMSVVAFLAGAVEKGVAAKAAGEAIEELEKGLKRSAEQAKEREKDQDDAMELDAAATKEDGDAPTTSEAKEDGAANEVDHDDTADAASTSPRANIQKAALVALGSAAAKAHALALSEDASLHSLVTSLVDAQVRKLDLKLQHFAQLEQLVEVERRALEAQKQQLYDDRLKMNRMMSEVAGLYQRAKQGQAATLSPQEIQAMLAHSGANPPRATPVANPGPAPAQDGEAMQLA</sequence>
<accession>A0A0D6EM22</accession>